<accession>S0B262</accession>
<proteinExistence type="evidence at transcript level"/>
<evidence type="ECO:0000256" key="2">
    <source>
        <dbReference type="ARBA" id="ARBA00022553"/>
    </source>
</evidence>
<organism evidence="7">
    <name type="scientific">Entamoeba invadens</name>
    <dbReference type="NCBI Taxonomy" id="33085"/>
    <lineage>
        <taxon>Eukaryota</taxon>
        <taxon>Amoebozoa</taxon>
        <taxon>Evosea</taxon>
        <taxon>Archamoebae</taxon>
        <taxon>Mastigamoebida</taxon>
        <taxon>Entamoebidae</taxon>
        <taxon>Entamoeba</taxon>
    </lineage>
</organism>
<dbReference type="Gene3D" id="3.40.50.720">
    <property type="entry name" value="NAD(P)-binding Rossmann-like Domain"/>
    <property type="match status" value="2"/>
</dbReference>
<keyword evidence="2" id="KW-0597">Phosphoprotein</keyword>
<protein>
    <submittedName>
        <fullName evidence="7">Erythronate-4-phosphate dehydrogenase, putative</fullName>
    </submittedName>
</protein>
<dbReference type="InterPro" id="IPR006140">
    <property type="entry name" value="D-isomer_DH_NAD-bd"/>
</dbReference>
<dbReference type="AlphaFoldDB" id="S0B262"/>
<reference evidence="7" key="1">
    <citation type="submission" date="2012-06" db="EMBL/GenBank/DDBJ databases">
        <title>Short 5' UTR of Entamoeba genes.</title>
        <authorList>
            <person name="Hiranuka K."/>
            <person name="Kumagai M."/>
            <person name="Wakaguri H."/>
            <person name="Suzuki Y."/>
            <person name="Sugano S."/>
            <person name="Watanabe J."/>
            <person name="Makioka A."/>
        </authorList>
    </citation>
    <scope>NUCLEOTIDE SEQUENCE</scope>
    <source>
        <strain evidence="7">IP1</strain>
    </source>
</reference>
<comment type="similarity">
    <text evidence="4">Belongs to the D-isomer specific 2-hydroxyacid dehydrogenase family.</text>
</comment>
<dbReference type="PANTHER" id="PTHR42938:SF22">
    <property type="entry name" value="D-3-PHOSPHOGLYCERATE DEHYDROGENASE"/>
    <property type="match status" value="1"/>
</dbReference>
<dbReference type="SUPFAM" id="SSF52283">
    <property type="entry name" value="Formate/glycerate dehydrogenase catalytic domain-like"/>
    <property type="match status" value="1"/>
</dbReference>
<dbReference type="VEuPathDB" id="AmoebaDB:EIN_061090"/>
<evidence type="ECO:0000259" key="5">
    <source>
        <dbReference type="Pfam" id="PF00389"/>
    </source>
</evidence>
<dbReference type="SUPFAM" id="SSF51735">
    <property type="entry name" value="NAD(P)-binding Rossmann-fold domains"/>
    <property type="match status" value="1"/>
</dbReference>
<evidence type="ECO:0000256" key="3">
    <source>
        <dbReference type="ARBA" id="ARBA00022990"/>
    </source>
</evidence>
<dbReference type="FunFam" id="3.40.50.720:FF:000492">
    <property type="entry name" value="D3-phosphoglycerate dehydrogenase, putative"/>
    <property type="match status" value="1"/>
</dbReference>
<dbReference type="Pfam" id="PF00389">
    <property type="entry name" value="2-Hacid_dh"/>
    <property type="match status" value="1"/>
</dbReference>
<evidence type="ECO:0000256" key="1">
    <source>
        <dbReference type="ARBA" id="ARBA00011881"/>
    </source>
</evidence>
<dbReference type="InterPro" id="IPR036291">
    <property type="entry name" value="NAD(P)-bd_dom_sf"/>
</dbReference>
<dbReference type="Pfam" id="PF02826">
    <property type="entry name" value="2-Hacid_dh_C"/>
    <property type="match status" value="1"/>
</dbReference>
<feature type="domain" description="D-isomer specific 2-hydroxyacid dehydrogenase NAD-binding" evidence="6">
    <location>
        <begin position="126"/>
        <end position="243"/>
    </location>
</feature>
<keyword evidence="3" id="KW-0007">Acetylation</keyword>
<keyword evidence="4" id="KW-0560">Oxidoreductase</keyword>
<evidence type="ECO:0000256" key="4">
    <source>
        <dbReference type="RuleBase" id="RU003719"/>
    </source>
</evidence>
<evidence type="ECO:0000313" key="7">
    <source>
        <dbReference type="EMBL" id="BAN41845.1"/>
    </source>
</evidence>
<feature type="domain" description="D-isomer specific 2-hydroxyacid dehydrogenase catalytic" evidence="5">
    <location>
        <begin position="20"/>
        <end position="296"/>
    </location>
</feature>
<name>S0B262_ENTIV</name>
<dbReference type="PANTHER" id="PTHR42938">
    <property type="entry name" value="FORMATE DEHYDROGENASE 1"/>
    <property type="match status" value="1"/>
</dbReference>
<sequence length="296" mass="32473">MKILIATEKAFAPIAVKGIREIVEKAGHELVLLENYKKPEELLEAIKEVEAVIIRSDKVTPAVVEAGKKLKIVVRAGAGYDNVDLPACTKAGIVVMNTPGQNSNAVAELAIGMMIYAFRNMFQPGTGIELRGKTLGLAACGNVGQCVKKISEGFGMQVAIYDPYLKMEGKVEKLEDLFAQNRIVSLHMPSTKETKGLIGYDLVMKMPKNGLLVNTARKEIINEEEVIKAMKERKDLKYVTDIAPASKEFEEFKGRYFTTPRKMGAETEEANVNSGLAAARQIVAFFATGDIKFKVN</sequence>
<dbReference type="GO" id="GO:0051287">
    <property type="term" value="F:NAD binding"/>
    <property type="evidence" value="ECO:0007669"/>
    <property type="project" value="InterPro"/>
</dbReference>
<dbReference type="GO" id="GO:0004617">
    <property type="term" value="F:phosphoglycerate dehydrogenase activity"/>
    <property type="evidence" value="ECO:0007669"/>
    <property type="project" value="TreeGrafter"/>
</dbReference>
<evidence type="ECO:0000259" key="6">
    <source>
        <dbReference type="Pfam" id="PF02826"/>
    </source>
</evidence>
<dbReference type="EMBL" id="AK423430">
    <property type="protein sequence ID" value="BAN41845.1"/>
    <property type="molecule type" value="mRNA"/>
</dbReference>
<dbReference type="InterPro" id="IPR006139">
    <property type="entry name" value="D-isomer_2_OHA_DH_cat_dom"/>
</dbReference>
<comment type="subunit">
    <text evidence="1">Homotetramer.</text>
</comment>